<organism evidence="1 2">
    <name type="scientific">Candidatus Comchoanobacter bicostacola</name>
    <dbReference type="NCBI Taxonomy" id="2919598"/>
    <lineage>
        <taxon>Bacteria</taxon>
        <taxon>Pseudomonadati</taxon>
        <taxon>Pseudomonadota</taxon>
        <taxon>Gammaproteobacteria</taxon>
        <taxon>Candidatus Comchoanobacterales</taxon>
        <taxon>Candidatus Comchoanobacteraceae</taxon>
        <taxon>Candidatus Comchoanobacter</taxon>
    </lineage>
</organism>
<evidence type="ECO:0000313" key="1">
    <source>
        <dbReference type="EMBL" id="UTC24700.1"/>
    </source>
</evidence>
<sequence length="106" mass="12048">MDHTADTNINEIGQIEGQNEAVRLFSRCVTWISWLKEVVAMTPRDLMFLSCGVLIHHYWSQYQDSCPLAANNLVVNLQENSVDGTLSKRDDFCSVDSGSELNWVRI</sequence>
<dbReference type="EMBL" id="CP092900">
    <property type="protein sequence ID" value="UTC24700.1"/>
    <property type="molecule type" value="Genomic_DNA"/>
</dbReference>
<gene>
    <name evidence="1" type="ORF">MMH89_00790</name>
</gene>
<name>A0ABY5DLR4_9GAMM</name>
<protein>
    <submittedName>
        <fullName evidence="1">Uncharacterized protein</fullName>
    </submittedName>
</protein>
<proteinExistence type="predicted"/>
<dbReference type="Proteomes" id="UP001055955">
    <property type="component" value="Chromosome"/>
</dbReference>
<reference evidence="1 2" key="1">
    <citation type="journal article" date="2022" name="Nat. Microbiol.">
        <title>The microbiome of a bacterivorous marine choanoflagellate contains a resource-demanding obligate bacterial associate.</title>
        <authorList>
            <person name="Needham D.M."/>
            <person name="Poirier C."/>
            <person name="Bachy C."/>
            <person name="George E.E."/>
            <person name="Wilken S."/>
            <person name="Yung C.C.M."/>
            <person name="Limardo A.J."/>
            <person name="Morando M."/>
            <person name="Sudek L."/>
            <person name="Malmstrom R.R."/>
            <person name="Keeling P.J."/>
            <person name="Santoro A.E."/>
            <person name="Worden A.Z."/>
        </authorList>
    </citation>
    <scope>NUCLEOTIDE SEQUENCE [LARGE SCALE GENOMIC DNA]</scope>
    <source>
        <strain evidence="1 2">Comchoano-1</strain>
    </source>
</reference>
<keyword evidence="2" id="KW-1185">Reference proteome</keyword>
<dbReference type="RefSeq" id="WP_258568485.1">
    <property type="nucleotide sequence ID" value="NZ_CP092900.1"/>
</dbReference>
<accession>A0ABY5DLR4</accession>
<evidence type="ECO:0000313" key="2">
    <source>
        <dbReference type="Proteomes" id="UP001055955"/>
    </source>
</evidence>